<protein>
    <recommendedName>
        <fullName evidence="2">LRAT domain-containing protein</fullName>
    </recommendedName>
</protein>
<accession>A0A0F8CE50</accession>
<evidence type="ECO:0000313" key="3">
    <source>
        <dbReference type="EMBL" id="KKF30624.1"/>
    </source>
</evidence>
<dbReference type="Pfam" id="PF04970">
    <property type="entry name" value="LRAT"/>
    <property type="match status" value="1"/>
</dbReference>
<evidence type="ECO:0000256" key="1">
    <source>
        <dbReference type="SAM" id="SignalP"/>
    </source>
</evidence>
<gene>
    <name evidence="3" type="ORF">EH28_00218</name>
</gene>
<reference evidence="3" key="1">
    <citation type="journal article" date="2015" name="PLoS Genet.">
        <title>Genome Sequencing of the Perciform Fish Larimichthys crocea Provides Insights into Molecular and Genetic Mechanisms of Stress Adaptation.</title>
        <authorList>
            <person name="Ao J."/>
            <person name="Mu Y."/>
            <person name="Xiang L.X."/>
            <person name="Fan D."/>
            <person name="Feng M."/>
            <person name="Zhang S."/>
            <person name="Shi Q."/>
            <person name="Zhu L.Y."/>
            <person name="Li T."/>
            <person name="Ding Y."/>
            <person name="Nie L."/>
            <person name="Li Q."/>
            <person name="Dong W.R."/>
            <person name="Jiang L."/>
            <person name="Sun B."/>
            <person name="Zhang X."/>
            <person name="Li M."/>
            <person name="Zhang H.Q."/>
            <person name="Xie S."/>
            <person name="Zhu Y."/>
            <person name="Jiang X."/>
            <person name="Wang X."/>
            <person name="Mu P."/>
            <person name="Chen W."/>
            <person name="Yue Z."/>
            <person name="Wang Z."/>
            <person name="Wang J."/>
            <person name="Shao J.Z."/>
            <person name="Chen X."/>
        </authorList>
    </citation>
    <scope>NUCLEOTIDE SEQUENCE [LARGE SCALE GENOMIC DNA]</scope>
    <source>
        <strain evidence="3">SSNF</strain>
        <tissue evidence="3">Blood</tissue>
    </source>
</reference>
<dbReference type="Gene3D" id="3.90.1720.10">
    <property type="entry name" value="endopeptidase domain like (from Nostoc punctiforme)"/>
    <property type="match status" value="1"/>
</dbReference>
<dbReference type="InterPro" id="IPR007053">
    <property type="entry name" value="LRAT_dom"/>
</dbReference>
<name>A0A0F8CE50_LARCR</name>
<organism evidence="3">
    <name type="scientific">Larimichthys crocea</name>
    <name type="common">Large yellow croaker</name>
    <name type="synonym">Pseudosciaena crocea</name>
    <dbReference type="NCBI Taxonomy" id="215358"/>
    <lineage>
        <taxon>Eukaryota</taxon>
        <taxon>Metazoa</taxon>
        <taxon>Chordata</taxon>
        <taxon>Craniata</taxon>
        <taxon>Vertebrata</taxon>
        <taxon>Euteleostomi</taxon>
        <taxon>Actinopterygii</taxon>
        <taxon>Neopterygii</taxon>
        <taxon>Teleostei</taxon>
        <taxon>Neoteleostei</taxon>
        <taxon>Acanthomorphata</taxon>
        <taxon>Eupercaria</taxon>
        <taxon>Sciaenidae</taxon>
        <taxon>Larimichthys</taxon>
    </lineage>
</organism>
<proteinExistence type="predicted"/>
<dbReference type="EMBL" id="KQ041100">
    <property type="protein sequence ID" value="KKF30624.1"/>
    <property type="molecule type" value="Genomic_DNA"/>
</dbReference>
<sequence length="155" mass="17497">MKILILVALILQVIIVQETDGYNFGDIIEFPRTCGPITYKHYAIYVGPQSGVNVGQGDNDIFHRTRETGPNGLYCGFAKLEKTRLNSQDTEANYLEEPGLIPEEVFDFAAALRGKHNIICRIKELQDEENCGKYNLLSKNCEHLATYVITWRSLG</sequence>
<dbReference type="AlphaFoldDB" id="A0A0F8CE50"/>
<keyword evidence="1" id="KW-0732">Signal</keyword>
<dbReference type="PROSITE" id="PS51934">
    <property type="entry name" value="LRAT"/>
    <property type="match status" value="1"/>
</dbReference>
<feature type="signal peptide" evidence="1">
    <location>
        <begin position="1"/>
        <end position="21"/>
    </location>
</feature>
<evidence type="ECO:0000259" key="2">
    <source>
        <dbReference type="PROSITE" id="PS51934"/>
    </source>
</evidence>
<feature type="domain" description="LRAT" evidence="2">
    <location>
        <begin position="31"/>
        <end position="155"/>
    </location>
</feature>
<feature type="chain" id="PRO_5002528222" description="LRAT domain-containing protein" evidence="1">
    <location>
        <begin position="22"/>
        <end position="155"/>
    </location>
</feature>